<dbReference type="InterPro" id="IPR042422">
    <property type="entry name" value="CC103"/>
</dbReference>
<dbReference type="InterPro" id="IPR031733">
    <property type="entry name" value="Dynein_attach_N"/>
</dbReference>
<keyword evidence="8" id="KW-0969">Cilium</keyword>
<organism evidence="13">
    <name type="scientific">Hydra vulgaris</name>
    <name type="common">Hydra</name>
    <name type="synonym">Hydra attenuata</name>
    <dbReference type="NCBI Taxonomy" id="6087"/>
    <lineage>
        <taxon>Eukaryota</taxon>
        <taxon>Metazoa</taxon>
        <taxon>Cnidaria</taxon>
        <taxon>Hydrozoa</taxon>
        <taxon>Hydroidolina</taxon>
        <taxon>Anthoathecata</taxon>
        <taxon>Aplanulata</taxon>
        <taxon>Hydridae</taxon>
        <taxon>Hydra</taxon>
    </lineage>
</organism>
<evidence type="ECO:0000256" key="2">
    <source>
        <dbReference type="ARBA" id="ARBA00004230"/>
    </source>
</evidence>
<evidence type="ECO:0000256" key="8">
    <source>
        <dbReference type="ARBA" id="ARBA00023069"/>
    </source>
</evidence>
<dbReference type="OrthoDB" id="447931at2759"/>
<dbReference type="InterPro" id="IPR025986">
    <property type="entry name" value="RPAP3-like_C"/>
</dbReference>
<dbReference type="GO" id="GO:0036157">
    <property type="term" value="C:outer dynein arm"/>
    <property type="evidence" value="ECO:0007669"/>
    <property type="project" value="InterPro"/>
</dbReference>
<evidence type="ECO:0000259" key="12">
    <source>
        <dbReference type="Pfam" id="PF15867"/>
    </source>
</evidence>
<dbReference type="PANTHER" id="PTHR28572:SF1">
    <property type="entry name" value="COILED-COIL DOMAIN-CONTAINING PROTEIN 103"/>
    <property type="match status" value="1"/>
</dbReference>
<keyword evidence="6" id="KW-0970">Cilium biogenesis/degradation</keyword>
<name>T2MAL5_HYDVU</name>
<comment type="subcellular location">
    <subcellularLocation>
        <location evidence="2">Cell projection</location>
        <location evidence="2">Cilium</location>
        <location evidence="2">Flagellum</location>
    </subcellularLocation>
    <subcellularLocation>
        <location evidence="3">Cytoplasm</location>
    </subcellularLocation>
</comment>
<dbReference type="PANTHER" id="PTHR28572">
    <property type="entry name" value="COILED-COIL DOMAIN-CONTAINING PROTEIN 103"/>
    <property type="match status" value="1"/>
</dbReference>
<proteinExistence type="evidence at transcript level"/>
<dbReference type="GO" id="GO:0036159">
    <property type="term" value="P:inner dynein arm assembly"/>
    <property type="evidence" value="ECO:0007669"/>
    <property type="project" value="TreeGrafter"/>
</dbReference>
<evidence type="ECO:0000259" key="11">
    <source>
        <dbReference type="Pfam" id="PF13877"/>
    </source>
</evidence>
<evidence type="ECO:0000256" key="3">
    <source>
        <dbReference type="ARBA" id="ARBA00004496"/>
    </source>
</evidence>
<dbReference type="AlphaFoldDB" id="T2MAL5"/>
<accession>T2MAL5</accession>
<dbReference type="OMA" id="EICHHIN"/>
<dbReference type="GO" id="GO:0007368">
    <property type="term" value="P:determination of left/right symmetry"/>
    <property type="evidence" value="ECO:0007669"/>
    <property type="project" value="TreeGrafter"/>
</dbReference>
<evidence type="ECO:0000256" key="7">
    <source>
        <dbReference type="ARBA" id="ARBA00022846"/>
    </source>
</evidence>
<dbReference type="Pfam" id="PF13877">
    <property type="entry name" value="RPAP3_C"/>
    <property type="match status" value="1"/>
</dbReference>
<dbReference type="KEGG" id="hmg:100213702"/>
<dbReference type="GO" id="GO:0005576">
    <property type="term" value="C:extracellular region"/>
    <property type="evidence" value="ECO:0007669"/>
    <property type="project" value="GOC"/>
</dbReference>
<sequence length="219" mass="25623">MDTTETINFVKLQKEFQNAKLAEERYNLENNAKFRAVHQKVSSYEEFRDIVASSHLQPLEKHDAFYADKTNGNMKVKPWNSFYSPSIDNENEHFQFKPPEICHHINNFDEFNKAWRCIKCPQTMCDIIISMDEFNLKSIFRCDLPSNVLETCIEQFSTMLTKENSAHIIKVLSIFSASRGFNIALRFLNIKQKEVVLKLLFSLESYGHDVKSLKTVYSF</sequence>
<evidence type="ECO:0000256" key="10">
    <source>
        <dbReference type="ARBA" id="ARBA00049986"/>
    </source>
</evidence>
<evidence type="ECO:0000256" key="5">
    <source>
        <dbReference type="ARBA" id="ARBA00022490"/>
    </source>
</evidence>
<keyword evidence="7" id="KW-0282">Flagellum</keyword>
<evidence type="ECO:0000256" key="6">
    <source>
        <dbReference type="ARBA" id="ARBA00022794"/>
    </source>
</evidence>
<dbReference type="Pfam" id="PF15867">
    <property type="entry name" value="Dynein_attach_N"/>
    <property type="match status" value="1"/>
</dbReference>
<dbReference type="EMBL" id="HAAD01002728">
    <property type="protein sequence ID" value="CDG68960.1"/>
    <property type="molecule type" value="mRNA"/>
</dbReference>
<dbReference type="GO" id="GO:0003351">
    <property type="term" value="P:epithelial cilium movement involved in extracellular fluid movement"/>
    <property type="evidence" value="ECO:0007669"/>
    <property type="project" value="TreeGrafter"/>
</dbReference>
<comment type="similarity">
    <text evidence="10">Belongs to the DNAAF19/PR46b family.</text>
</comment>
<feature type="domain" description="RNA-polymerase II-associated protein 3-like C-terminal" evidence="11">
    <location>
        <begin position="106"/>
        <end position="193"/>
    </location>
</feature>
<keyword evidence="9" id="KW-0966">Cell projection</keyword>
<comment type="function">
    <text evidence="1">Dynein-attachment factor required for cilia motility.</text>
</comment>
<evidence type="ECO:0000256" key="9">
    <source>
        <dbReference type="ARBA" id="ARBA00023273"/>
    </source>
</evidence>
<gene>
    <name evidence="13" type="primary">CCDC103</name>
</gene>
<evidence type="ECO:0000256" key="1">
    <source>
        <dbReference type="ARBA" id="ARBA00004048"/>
    </source>
</evidence>
<feature type="domain" description="Dynein attachment factor N-terminal" evidence="12">
    <location>
        <begin position="7"/>
        <end position="69"/>
    </location>
</feature>
<evidence type="ECO:0000313" key="13">
    <source>
        <dbReference type="EMBL" id="CDG68960.1"/>
    </source>
</evidence>
<comment type="subunit">
    <text evidence="4">Homodimer.</text>
</comment>
<keyword evidence="5" id="KW-0963">Cytoplasm</keyword>
<evidence type="ECO:0000256" key="4">
    <source>
        <dbReference type="ARBA" id="ARBA00011738"/>
    </source>
</evidence>
<reference evidence="13" key="1">
    <citation type="journal article" date="2013" name="Genome Biol. Evol.">
        <title>Punctuated emergences of genetic and phenotypic innovations in eumetazoan, bilaterian, euteleostome, and hominidae ancestors.</title>
        <authorList>
            <person name="Wenger Y."/>
            <person name="Galliot B."/>
        </authorList>
    </citation>
    <scope>NUCLEOTIDE SEQUENCE</scope>
    <source>
        <tissue evidence="13">Whole animals</tissue>
    </source>
</reference>
<protein>
    <submittedName>
        <fullName evidence="13">Coiled-coil domain-containing protein 103</fullName>
    </submittedName>
</protein>
<dbReference type="GO" id="GO:0031514">
    <property type="term" value="C:motile cilium"/>
    <property type="evidence" value="ECO:0007669"/>
    <property type="project" value="UniProtKB-SubCell"/>
</dbReference>